<evidence type="ECO:0000313" key="3">
    <source>
        <dbReference type="Proteomes" id="UP000077881"/>
    </source>
</evidence>
<dbReference type="PATRIC" id="fig|217031.6.peg.36"/>
<gene>
    <name evidence="2" type="ORF">ABB05_00180</name>
</gene>
<name>A0A178A6M5_9BACI</name>
<dbReference type="PANTHER" id="PTHR37817">
    <property type="entry name" value="N-ACETYLTRANSFERASE EIS"/>
    <property type="match status" value="1"/>
</dbReference>
<dbReference type="SUPFAM" id="SSF55729">
    <property type="entry name" value="Acyl-CoA N-acyltransferases (Nat)"/>
    <property type="match status" value="1"/>
</dbReference>
<dbReference type="Pfam" id="PF13527">
    <property type="entry name" value="Acetyltransf_9"/>
    <property type="match status" value="1"/>
</dbReference>
<comment type="caution">
    <text evidence="2">The sequence shown here is derived from an EMBL/GenBank/DDBJ whole genome shotgun (WGS) entry which is preliminary data.</text>
</comment>
<dbReference type="InterPro" id="IPR051554">
    <property type="entry name" value="Acetyltransferase_Eis"/>
</dbReference>
<dbReference type="EMBL" id="LDJR01000004">
    <property type="protein sequence ID" value="OAK75847.1"/>
    <property type="molecule type" value="Genomic_DNA"/>
</dbReference>
<organism evidence="2 3">
    <name type="scientific">Lederbergia galactosidilytica</name>
    <dbReference type="NCBI Taxonomy" id="217031"/>
    <lineage>
        <taxon>Bacteria</taxon>
        <taxon>Bacillati</taxon>
        <taxon>Bacillota</taxon>
        <taxon>Bacilli</taxon>
        <taxon>Bacillales</taxon>
        <taxon>Bacillaceae</taxon>
        <taxon>Lederbergia</taxon>
    </lineage>
</organism>
<dbReference type="InterPro" id="IPR000182">
    <property type="entry name" value="GNAT_dom"/>
</dbReference>
<dbReference type="AlphaFoldDB" id="A0A178A6M5"/>
<dbReference type="InterPro" id="IPR016181">
    <property type="entry name" value="Acyl_CoA_acyltransferase"/>
</dbReference>
<evidence type="ECO:0000313" key="2">
    <source>
        <dbReference type="EMBL" id="OAK75847.1"/>
    </source>
</evidence>
<protein>
    <recommendedName>
        <fullName evidence="1">N-acetyltransferase domain-containing protein</fullName>
    </recommendedName>
</protein>
<dbReference type="PROSITE" id="PS51186">
    <property type="entry name" value="GNAT"/>
    <property type="match status" value="1"/>
</dbReference>
<dbReference type="RefSeq" id="WP_057983325.1">
    <property type="nucleotide sequence ID" value="NZ_LDJR01000004.1"/>
</dbReference>
<proteinExistence type="predicted"/>
<reference evidence="2 3" key="1">
    <citation type="submission" date="2015-05" db="EMBL/GenBank/DDBJ databases">
        <title>Comparison of genome.</title>
        <authorList>
            <person name="Zheng Z."/>
            <person name="Sun M."/>
        </authorList>
    </citation>
    <scope>NUCLEOTIDE SEQUENCE [LARGE SCALE GENOMIC DNA]</scope>
    <source>
        <strain evidence="2 3">G25-74</strain>
    </source>
</reference>
<sequence>MNPSIEIRTIQTEKELEQALDLWEQVFPENRQFFEKRLKLEPQYNKQTTWIAKVDGELAASVQLFPYYTYLEQTLVKVGGIGNVATLPAFRGLGLTHTILNRQTEWMKQNGFDLSLLSTDINPFYEKVGWHTFPETPLRLKEIPRIPSTSYTVKEFSVQDFEAVKSLYNNFSLNLVGPRVRTSSYWQRLRKELLQRSKEILLVKDGKETVAYLIYNGDKVVNLEECVYQAGDEEAILALLGDIKARKHNIESICFNGACSHALYKLLLGWKAEKTQITTNMWKINDKKSLLLKLRDVFTQRMARYGAHIGENHTIFLQCGEMDLLIKNYDGIVDIGQPSHDIYYNEQVKCSEAELIKWLLNGGAAKEIEAKSHLFQALFGNSHYQFWSMDSF</sequence>
<evidence type="ECO:0000259" key="1">
    <source>
        <dbReference type="PROSITE" id="PS51186"/>
    </source>
</evidence>
<dbReference type="Proteomes" id="UP000077881">
    <property type="component" value="Unassembled WGS sequence"/>
</dbReference>
<dbReference type="CDD" id="cd04301">
    <property type="entry name" value="NAT_SF"/>
    <property type="match status" value="1"/>
</dbReference>
<feature type="domain" description="N-acetyltransferase" evidence="1">
    <location>
        <begin position="5"/>
        <end position="146"/>
    </location>
</feature>
<dbReference type="OrthoDB" id="9804948at2"/>
<dbReference type="GO" id="GO:0034069">
    <property type="term" value="F:aminoglycoside N-acetyltransferase activity"/>
    <property type="evidence" value="ECO:0007669"/>
    <property type="project" value="TreeGrafter"/>
</dbReference>
<accession>A0A178A6M5</accession>
<keyword evidence="3" id="KW-1185">Reference proteome</keyword>
<dbReference type="PANTHER" id="PTHR37817:SF1">
    <property type="entry name" value="N-ACETYLTRANSFERASE EIS"/>
    <property type="match status" value="1"/>
</dbReference>
<dbReference type="GO" id="GO:0030649">
    <property type="term" value="P:aminoglycoside antibiotic catabolic process"/>
    <property type="evidence" value="ECO:0007669"/>
    <property type="project" value="TreeGrafter"/>
</dbReference>
<dbReference type="Gene3D" id="3.40.630.30">
    <property type="match status" value="2"/>
</dbReference>